<evidence type="ECO:0000256" key="1">
    <source>
        <dbReference type="SAM" id="SignalP"/>
    </source>
</evidence>
<evidence type="ECO:0000259" key="2">
    <source>
        <dbReference type="Pfam" id="PF06439"/>
    </source>
</evidence>
<name>A0A5C6EUA8_9BACT</name>
<evidence type="ECO:0000313" key="3">
    <source>
        <dbReference type="EMBL" id="TWU51049.1"/>
    </source>
</evidence>
<comment type="caution">
    <text evidence="3">The sequence shown here is derived from an EMBL/GenBank/DDBJ whole genome shotgun (WGS) entry which is preliminary data.</text>
</comment>
<gene>
    <name evidence="3" type="ORF">Poly51_43430</name>
</gene>
<dbReference type="Proteomes" id="UP000318288">
    <property type="component" value="Unassembled WGS sequence"/>
</dbReference>
<keyword evidence="4" id="KW-1185">Reference proteome</keyword>
<proteinExistence type="predicted"/>
<keyword evidence="1" id="KW-0732">Signal</keyword>
<accession>A0A5C6EUA8</accession>
<reference evidence="3 4" key="1">
    <citation type="submission" date="2019-02" db="EMBL/GenBank/DDBJ databases">
        <title>Deep-cultivation of Planctomycetes and their phenomic and genomic characterization uncovers novel biology.</title>
        <authorList>
            <person name="Wiegand S."/>
            <person name="Jogler M."/>
            <person name="Boedeker C."/>
            <person name="Pinto D."/>
            <person name="Vollmers J."/>
            <person name="Rivas-Marin E."/>
            <person name="Kohn T."/>
            <person name="Peeters S.H."/>
            <person name="Heuer A."/>
            <person name="Rast P."/>
            <person name="Oberbeckmann S."/>
            <person name="Bunk B."/>
            <person name="Jeske O."/>
            <person name="Meyerdierks A."/>
            <person name="Storesund J.E."/>
            <person name="Kallscheuer N."/>
            <person name="Luecker S."/>
            <person name="Lage O.M."/>
            <person name="Pohl T."/>
            <person name="Merkel B.J."/>
            <person name="Hornburger P."/>
            <person name="Mueller R.-W."/>
            <person name="Bruemmer F."/>
            <person name="Labrenz M."/>
            <person name="Spormann A.M."/>
            <person name="Op Den Camp H."/>
            <person name="Overmann J."/>
            <person name="Amann R."/>
            <person name="Jetten M.S.M."/>
            <person name="Mascher T."/>
            <person name="Medema M.H."/>
            <person name="Devos D.P."/>
            <person name="Kaster A.-K."/>
            <person name="Ovreas L."/>
            <person name="Rohde M."/>
            <person name="Galperin M.Y."/>
            <person name="Jogler C."/>
        </authorList>
    </citation>
    <scope>NUCLEOTIDE SEQUENCE [LARGE SCALE GENOMIC DNA]</scope>
    <source>
        <strain evidence="3 4">Poly51</strain>
    </source>
</reference>
<protein>
    <recommendedName>
        <fullName evidence="2">3-keto-alpha-glucoside-1,2-lyase/3-keto-2-hydroxy-glucal hydratase domain-containing protein</fullName>
    </recommendedName>
</protein>
<dbReference type="Pfam" id="PF06439">
    <property type="entry name" value="3keto-disac_hyd"/>
    <property type="match status" value="1"/>
</dbReference>
<evidence type="ECO:0000313" key="4">
    <source>
        <dbReference type="Proteomes" id="UP000318288"/>
    </source>
</evidence>
<dbReference type="AlphaFoldDB" id="A0A5C6EUA8"/>
<organism evidence="3 4">
    <name type="scientific">Rubripirellula tenax</name>
    <dbReference type="NCBI Taxonomy" id="2528015"/>
    <lineage>
        <taxon>Bacteria</taxon>
        <taxon>Pseudomonadati</taxon>
        <taxon>Planctomycetota</taxon>
        <taxon>Planctomycetia</taxon>
        <taxon>Pirellulales</taxon>
        <taxon>Pirellulaceae</taxon>
        <taxon>Rubripirellula</taxon>
    </lineage>
</organism>
<feature type="domain" description="3-keto-alpha-glucoside-1,2-lyase/3-keto-2-hydroxy-glucal hydratase" evidence="2">
    <location>
        <begin position="36"/>
        <end position="222"/>
    </location>
</feature>
<feature type="signal peptide" evidence="1">
    <location>
        <begin position="1"/>
        <end position="20"/>
    </location>
</feature>
<dbReference type="Gene3D" id="2.60.120.560">
    <property type="entry name" value="Exo-inulinase, domain 1"/>
    <property type="match status" value="1"/>
</dbReference>
<dbReference type="OrthoDB" id="262927at2"/>
<sequence length="224" mass="25623" precursor="true">MMILWRITAILVCFSVSAWAEDPVAVVDDFESESLPLFDGESLAGWEGNAYWFRIEEDDLNGDAIVAGRLDEKIPHNEFLCTTQNYENFELRYEVKLVGEGKNAGVQFRSKRVSGTTEVSGYQADAGEAWDRPVWGALYDESRRRKMLAEGDKESVVKLVRRDGWNAMRVVCRDKHIEIYLNGEKTIDYTEDDDSIPTFGVIGLQIHSGPPTEAWYRNLRVRQF</sequence>
<dbReference type="RefSeq" id="WP_146459701.1">
    <property type="nucleotide sequence ID" value="NZ_SJPW01000005.1"/>
</dbReference>
<feature type="chain" id="PRO_5023097848" description="3-keto-alpha-glucoside-1,2-lyase/3-keto-2-hydroxy-glucal hydratase domain-containing protein" evidence="1">
    <location>
        <begin position="21"/>
        <end position="224"/>
    </location>
</feature>
<dbReference type="GO" id="GO:0016787">
    <property type="term" value="F:hydrolase activity"/>
    <property type="evidence" value="ECO:0007669"/>
    <property type="project" value="InterPro"/>
</dbReference>
<dbReference type="InterPro" id="IPR010496">
    <property type="entry name" value="AL/BT2_dom"/>
</dbReference>
<dbReference type="EMBL" id="SJPW01000005">
    <property type="protein sequence ID" value="TWU51049.1"/>
    <property type="molecule type" value="Genomic_DNA"/>
</dbReference>